<dbReference type="PANTHER" id="PTHR11360">
    <property type="entry name" value="MONOCARBOXYLATE TRANSPORTER"/>
    <property type="match status" value="1"/>
</dbReference>
<gene>
    <name evidence="5" type="ORF">A1O1_04370</name>
</gene>
<dbReference type="InterPro" id="IPR050327">
    <property type="entry name" value="Proton-linked_MCT"/>
</dbReference>
<dbReference type="GeneID" id="19159253"/>
<dbReference type="PROSITE" id="PS50850">
    <property type="entry name" value="MFS"/>
    <property type="match status" value="1"/>
</dbReference>
<dbReference type="GO" id="GO:0016020">
    <property type="term" value="C:membrane"/>
    <property type="evidence" value="ECO:0007669"/>
    <property type="project" value="UniProtKB-SubCell"/>
</dbReference>
<feature type="transmembrane region" description="Helical" evidence="3">
    <location>
        <begin position="193"/>
        <end position="215"/>
    </location>
</feature>
<feature type="transmembrane region" description="Helical" evidence="3">
    <location>
        <begin position="99"/>
        <end position="121"/>
    </location>
</feature>
<proteinExistence type="inferred from homology"/>
<accession>W9YNK4</accession>
<dbReference type="InterPro" id="IPR020846">
    <property type="entry name" value="MFS_dom"/>
</dbReference>
<evidence type="ECO:0000256" key="2">
    <source>
        <dbReference type="ARBA" id="ARBA00006727"/>
    </source>
</evidence>
<dbReference type="InterPro" id="IPR036259">
    <property type="entry name" value="MFS_trans_sf"/>
</dbReference>
<protein>
    <recommendedName>
        <fullName evidence="4">Major facilitator superfamily (MFS) profile domain-containing protein</fullName>
    </recommendedName>
</protein>
<dbReference type="GO" id="GO:0022857">
    <property type="term" value="F:transmembrane transporter activity"/>
    <property type="evidence" value="ECO:0007669"/>
    <property type="project" value="InterPro"/>
</dbReference>
<dbReference type="Proteomes" id="UP000019484">
    <property type="component" value="Unassembled WGS sequence"/>
</dbReference>
<dbReference type="PANTHER" id="PTHR11360:SF287">
    <property type="entry name" value="MFS MONOCARBOXYLATE TRANSPORTER"/>
    <property type="match status" value="1"/>
</dbReference>
<dbReference type="Gene3D" id="1.20.1250.20">
    <property type="entry name" value="MFS general substrate transporter like domains"/>
    <property type="match status" value="1"/>
</dbReference>
<keyword evidence="3" id="KW-1133">Transmembrane helix</keyword>
<feature type="transmembrane region" description="Helical" evidence="3">
    <location>
        <begin position="141"/>
        <end position="161"/>
    </location>
</feature>
<comment type="subcellular location">
    <subcellularLocation>
        <location evidence="1">Membrane</location>
        <topology evidence="1">Multi-pass membrane protein</topology>
    </subcellularLocation>
</comment>
<organism evidence="5 6">
    <name type="scientific">Capronia coronata CBS 617.96</name>
    <dbReference type="NCBI Taxonomy" id="1182541"/>
    <lineage>
        <taxon>Eukaryota</taxon>
        <taxon>Fungi</taxon>
        <taxon>Dikarya</taxon>
        <taxon>Ascomycota</taxon>
        <taxon>Pezizomycotina</taxon>
        <taxon>Eurotiomycetes</taxon>
        <taxon>Chaetothyriomycetidae</taxon>
        <taxon>Chaetothyriales</taxon>
        <taxon>Herpotrichiellaceae</taxon>
        <taxon>Capronia</taxon>
    </lineage>
</organism>
<feature type="transmembrane region" description="Helical" evidence="3">
    <location>
        <begin position="168"/>
        <end position="187"/>
    </location>
</feature>
<sequence length="301" mass="32090">MYGVGFTIFYYPIIGMVNEFWIARRGMAYGILCSSSGVSGTVMPVTLEALLHRYGLPTTLRAVAVGLALSTGPLIPFLRGQTREPEQAQVAVSQTDWGFLRVPLFWIYTTSNLMQGLGYFFPSLYLPSYASTMGLGSTRGALLLAVMSVSQVLGQLSFGYLSDRRFSVNVLTLTSTLASATAVLTLWGLAQSFAVLGVFAIVYGFFGAGYTAMWARMGTAVASDSTAAFAAFGLFNFGKGLGNILAGPISAGLLLDHVDTIKYGAFRYEAVVIFTGSCMLASAASATAAYFKPWKAVSARV</sequence>
<keyword evidence="3" id="KW-0472">Membrane</keyword>
<dbReference type="EMBL" id="AMWN01000003">
    <property type="protein sequence ID" value="EXJ91260.1"/>
    <property type="molecule type" value="Genomic_DNA"/>
</dbReference>
<dbReference type="HOGENOM" id="CLU_001265_1_2_1"/>
<dbReference type="SUPFAM" id="SSF103473">
    <property type="entry name" value="MFS general substrate transporter"/>
    <property type="match status" value="1"/>
</dbReference>
<dbReference type="OrthoDB" id="2213137at2759"/>
<dbReference type="eggNOG" id="KOG2504">
    <property type="taxonomic scope" value="Eukaryota"/>
</dbReference>
<evidence type="ECO:0000256" key="3">
    <source>
        <dbReference type="SAM" id="Phobius"/>
    </source>
</evidence>
<dbReference type="RefSeq" id="XP_007723454.1">
    <property type="nucleotide sequence ID" value="XM_007725264.1"/>
</dbReference>
<feature type="transmembrane region" description="Helical" evidence="3">
    <location>
        <begin position="227"/>
        <end position="250"/>
    </location>
</feature>
<evidence type="ECO:0000313" key="6">
    <source>
        <dbReference type="Proteomes" id="UP000019484"/>
    </source>
</evidence>
<comment type="caution">
    <text evidence="5">The sequence shown here is derived from an EMBL/GenBank/DDBJ whole genome shotgun (WGS) entry which is preliminary data.</text>
</comment>
<name>W9YNK4_9EURO</name>
<evidence type="ECO:0000259" key="4">
    <source>
        <dbReference type="PROSITE" id="PS50850"/>
    </source>
</evidence>
<evidence type="ECO:0000313" key="5">
    <source>
        <dbReference type="EMBL" id="EXJ91260.1"/>
    </source>
</evidence>
<keyword evidence="3" id="KW-0812">Transmembrane</keyword>
<feature type="domain" description="Major facilitator superfamily (MFS) profile" evidence="4">
    <location>
        <begin position="104"/>
        <end position="301"/>
    </location>
</feature>
<feature type="transmembrane region" description="Helical" evidence="3">
    <location>
        <begin position="270"/>
        <end position="291"/>
    </location>
</feature>
<comment type="similarity">
    <text evidence="2">Belongs to the major facilitator superfamily. Monocarboxylate porter (TC 2.A.1.13) family.</text>
</comment>
<evidence type="ECO:0000256" key="1">
    <source>
        <dbReference type="ARBA" id="ARBA00004141"/>
    </source>
</evidence>
<dbReference type="Pfam" id="PF07690">
    <property type="entry name" value="MFS_1"/>
    <property type="match status" value="1"/>
</dbReference>
<reference evidence="5 6" key="1">
    <citation type="submission" date="2013-03" db="EMBL/GenBank/DDBJ databases">
        <title>The Genome Sequence of Capronia coronata CBS 617.96.</title>
        <authorList>
            <consortium name="The Broad Institute Genomics Platform"/>
            <person name="Cuomo C."/>
            <person name="de Hoog S."/>
            <person name="Gorbushina A."/>
            <person name="Walker B."/>
            <person name="Young S.K."/>
            <person name="Zeng Q."/>
            <person name="Gargeya S."/>
            <person name="Fitzgerald M."/>
            <person name="Haas B."/>
            <person name="Abouelleil A."/>
            <person name="Allen A.W."/>
            <person name="Alvarado L."/>
            <person name="Arachchi H.M."/>
            <person name="Berlin A.M."/>
            <person name="Chapman S.B."/>
            <person name="Gainer-Dewar J."/>
            <person name="Goldberg J."/>
            <person name="Griggs A."/>
            <person name="Gujja S."/>
            <person name="Hansen M."/>
            <person name="Howarth C."/>
            <person name="Imamovic A."/>
            <person name="Ireland A."/>
            <person name="Larimer J."/>
            <person name="McCowan C."/>
            <person name="Murphy C."/>
            <person name="Pearson M."/>
            <person name="Poon T.W."/>
            <person name="Priest M."/>
            <person name="Roberts A."/>
            <person name="Saif S."/>
            <person name="Shea T."/>
            <person name="Sisk P."/>
            <person name="Sykes S."/>
            <person name="Wortman J."/>
            <person name="Nusbaum C."/>
            <person name="Birren B."/>
        </authorList>
    </citation>
    <scope>NUCLEOTIDE SEQUENCE [LARGE SCALE GENOMIC DNA]</scope>
    <source>
        <strain evidence="5 6">CBS 617.96</strain>
    </source>
</reference>
<dbReference type="AlphaFoldDB" id="W9YNK4"/>
<keyword evidence="6" id="KW-1185">Reference proteome</keyword>
<dbReference type="InterPro" id="IPR011701">
    <property type="entry name" value="MFS"/>
</dbReference>